<feature type="region of interest" description="Disordered" evidence="1">
    <location>
        <begin position="125"/>
        <end position="197"/>
    </location>
</feature>
<dbReference type="GO" id="GO:0009566">
    <property type="term" value="P:fertilization"/>
    <property type="evidence" value="ECO:0007669"/>
    <property type="project" value="TreeGrafter"/>
</dbReference>
<accession>A0A8H7ZSC7</accession>
<evidence type="ECO:0000313" key="3">
    <source>
        <dbReference type="Proteomes" id="UP000673691"/>
    </source>
</evidence>
<dbReference type="Proteomes" id="UP000673691">
    <property type="component" value="Unassembled WGS sequence"/>
</dbReference>
<dbReference type="GO" id="GO:0005227">
    <property type="term" value="F:calcium-activated cation channel activity"/>
    <property type="evidence" value="ECO:0007669"/>
    <property type="project" value="InterPro"/>
</dbReference>
<name>A0A8H7ZSC7_9FUNG</name>
<keyword evidence="3" id="KW-1185">Reference proteome</keyword>
<dbReference type="EMBL" id="JAEFCI010008025">
    <property type="protein sequence ID" value="KAG5458728.1"/>
    <property type="molecule type" value="Genomic_DNA"/>
</dbReference>
<dbReference type="InterPro" id="IPR028747">
    <property type="entry name" value="CatSper2"/>
</dbReference>
<dbReference type="AlphaFoldDB" id="A0A8H7ZSC7"/>
<sequence>MQNQPGKGRAQEIVGVRENRIVLRQRTGTGEPVAADVKRSFRPMQVDELFDKIQKLLTDSQGGSKGWEQTVAETLQGLAARNEETMWPRDTLFKYFQLMENLQKNEGIPPGPRARADTSLFISRGAGNENGLTGLEEGERALEEGSCRKPGTRPHLPTTSTNPGVDRDGACINKKFRGHNRRRAFRPGGNGRGSSPN</sequence>
<dbReference type="OrthoDB" id="416585at2759"/>
<feature type="compositionally biased region" description="Basic residues" evidence="1">
    <location>
        <begin position="174"/>
        <end position="185"/>
    </location>
</feature>
<feature type="compositionally biased region" description="Basic and acidic residues" evidence="1">
    <location>
        <begin position="137"/>
        <end position="147"/>
    </location>
</feature>
<dbReference type="GO" id="GO:0030317">
    <property type="term" value="P:flagellated sperm motility"/>
    <property type="evidence" value="ECO:0007669"/>
    <property type="project" value="InterPro"/>
</dbReference>
<protein>
    <submittedName>
        <fullName evidence="2">Uncharacterized protein</fullName>
    </submittedName>
</protein>
<reference evidence="2 3" key="1">
    <citation type="journal article" name="Sci. Rep.">
        <title>Genome-scale phylogenetic analyses confirm Olpidium as the closest living zoosporic fungus to the non-flagellated, terrestrial fungi.</title>
        <authorList>
            <person name="Chang Y."/>
            <person name="Rochon D."/>
            <person name="Sekimoto S."/>
            <person name="Wang Y."/>
            <person name="Chovatia M."/>
            <person name="Sandor L."/>
            <person name="Salamov A."/>
            <person name="Grigoriev I.V."/>
            <person name="Stajich J.E."/>
            <person name="Spatafora J.W."/>
        </authorList>
    </citation>
    <scope>NUCLEOTIDE SEQUENCE [LARGE SCALE GENOMIC DNA]</scope>
    <source>
        <strain evidence="2">S191</strain>
    </source>
</reference>
<feature type="compositionally biased region" description="Gly residues" evidence="1">
    <location>
        <begin position="188"/>
        <end position="197"/>
    </location>
</feature>
<gene>
    <name evidence="2" type="ORF">BJ554DRAFT_995</name>
</gene>
<dbReference type="GO" id="GO:0036128">
    <property type="term" value="C:CatSper complex"/>
    <property type="evidence" value="ECO:0007669"/>
    <property type="project" value="InterPro"/>
</dbReference>
<proteinExistence type="predicted"/>
<organism evidence="2 3">
    <name type="scientific">Olpidium bornovanus</name>
    <dbReference type="NCBI Taxonomy" id="278681"/>
    <lineage>
        <taxon>Eukaryota</taxon>
        <taxon>Fungi</taxon>
        <taxon>Fungi incertae sedis</taxon>
        <taxon>Olpidiomycota</taxon>
        <taxon>Olpidiomycotina</taxon>
        <taxon>Olpidiomycetes</taxon>
        <taxon>Olpidiales</taxon>
        <taxon>Olpidiaceae</taxon>
        <taxon>Olpidium</taxon>
    </lineage>
</organism>
<evidence type="ECO:0000313" key="2">
    <source>
        <dbReference type="EMBL" id="KAG5458728.1"/>
    </source>
</evidence>
<dbReference type="PANTHER" id="PTHR46923:SF1">
    <property type="entry name" value="CATION CHANNEL SPERM-ASSOCIATED PROTEIN 2"/>
    <property type="match status" value="1"/>
</dbReference>
<evidence type="ECO:0000256" key="1">
    <source>
        <dbReference type="SAM" id="MobiDB-lite"/>
    </source>
</evidence>
<dbReference type="PANTHER" id="PTHR46923">
    <property type="entry name" value="CATION CHANNEL SPERM-ASSOCIATED PROTEIN 2"/>
    <property type="match status" value="1"/>
</dbReference>
<comment type="caution">
    <text evidence="2">The sequence shown here is derived from an EMBL/GenBank/DDBJ whole genome shotgun (WGS) entry which is preliminary data.</text>
</comment>